<comment type="similarity">
    <text evidence="2 9">Belongs to the D-isomer specific 2-hydroxyacid dehydrogenase family.</text>
</comment>
<evidence type="ECO:0000256" key="4">
    <source>
        <dbReference type="ARBA" id="ARBA00022605"/>
    </source>
</evidence>
<protein>
    <recommendedName>
        <fullName evidence="7">2-oxoglutarate reductase</fullName>
        <ecNumber evidence="3">1.1.1.399</ecNumber>
    </recommendedName>
    <alternativeName>
        <fullName evidence="7">2-oxoglutarate reductase</fullName>
    </alternativeName>
</protein>
<evidence type="ECO:0000259" key="10">
    <source>
        <dbReference type="Pfam" id="PF00389"/>
    </source>
</evidence>
<feature type="domain" description="D-isomer specific 2-hydroxyacid dehydrogenase catalytic" evidence="10">
    <location>
        <begin position="14"/>
        <end position="312"/>
    </location>
</feature>
<dbReference type="PROSITE" id="PS00670">
    <property type="entry name" value="D_2_HYDROXYACID_DH_2"/>
    <property type="match status" value="1"/>
</dbReference>
<evidence type="ECO:0000256" key="9">
    <source>
        <dbReference type="RuleBase" id="RU003719"/>
    </source>
</evidence>
<name>A0A1M7HKL3_9FIRM</name>
<dbReference type="RefSeq" id="WP_073254694.1">
    <property type="nucleotide sequence ID" value="NZ_FRCR01000003.1"/>
</dbReference>
<evidence type="ECO:0000313" key="12">
    <source>
        <dbReference type="EMBL" id="SHM29035.1"/>
    </source>
</evidence>
<keyword evidence="13" id="KW-1185">Reference proteome</keyword>
<comment type="function">
    <text evidence="1">Catalyzes the reversible oxidation of 3-phospho-D-glycerate to 3-phosphonooxypyruvate, the first step of the phosphorylated L-serine biosynthesis pathway. Also catalyzes the reversible oxidation of 2-hydroxyglutarate to 2-oxoglutarate.</text>
</comment>
<organism evidence="12 13">
    <name type="scientific">Caldanaerovirga acetigignens</name>
    <dbReference type="NCBI Taxonomy" id="447595"/>
    <lineage>
        <taxon>Bacteria</taxon>
        <taxon>Bacillati</taxon>
        <taxon>Bacillota</taxon>
        <taxon>Clostridia</taxon>
        <taxon>Thermosediminibacterales</taxon>
        <taxon>Thermosediminibacteraceae</taxon>
        <taxon>Caldanaerovirga</taxon>
    </lineage>
</organism>
<evidence type="ECO:0000256" key="7">
    <source>
        <dbReference type="ARBA" id="ARBA00030455"/>
    </source>
</evidence>
<evidence type="ECO:0000256" key="2">
    <source>
        <dbReference type="ARBA" id="ARBA00005854"/>
    </source>
</evidence>
<dbReference type="PROSITE" id="PS00065">
    <property type="entry name" value="D_2_HYDROXYACID_DH_1"/>
    <property type="match status" value="1"/>
</dbReference>
<keyword evidence="6" id="KW-0520">NAD</keyword>
<dbReference type="SUPFAM" id="SSF51735">
    <property type="entry name" value="NAD(P)-binding Rossmann-fold domains"/>
    <property type="match status" value="1"/>
</dbReference>
<dbReference type="OrthoDB" id="9805416at2"/>
<dbReference type="GO" id="GO:0051287">
    <property type="term" value="F:NAD binding"/>
    <property type="evidence" value="ECO:0007669"/>
    <property type="project" value="InterPro"/>
</dbReference>
<dbReference type="InterPro" id="IPR029753">
    <property type="entry name" value="D-isomer_DH_CS"/>
</dbReference>
<gene>
    <name evidence="12" type="ORF">SAMN05660826_00689</name>
</gene>
<proteinExistence type="inferred from homology"/>
<dbReference type="InterPro" id="IPR006140">
    <property type="entry name" value="D-isomer_DH_NAD-bd"/>
</dbReference>
<comment type="catalytic activity">
    <reaction evidence="8">
        <text>(R)-2-hydroxyglutarate + NAD(+) = 2-oxoglutarate + NADH + H(+)</text>
        <dbReference type="Rhea" id="RHEA:49612"/>
        <dbReference type="ChEBI" id="CHEBI:15378"/>
        <dbReference type="ChEBI" id="CHEBI:15801"/>
        <dbReference type="ChEBI" id="CHEBI:16810"/>
        <dbReference type="ChEBI" id="CHEBI:57540"/>
        <dbReference type="ChEBI" id="CHEBI:57945"/>
        <dbReference type="EC" id="1.1.1.399"/>
    </reaction>
</comment>
<evidence type="ECO:0000256" key="6">
    <source>
        <dbReference type="ARBA" id="ARBA00023027"/>
    </source>
</evidence>
<keyword evidence="5 9" id="KW-0560">Oxidoreductase</keyword>
<dbReference type="InterPro" id="IPR029752">
    <property type="entry name" value="D-isomer_DH_CS1"/>
</dbReference>
<evidence type="ECO:0000256" key="8">
    <source>
        <dbReference type="ARBA" id="ARBA00048126"/>
    </source>
</evidence>
<dbReference type="Proteomes" id="UP000184375">
    <property type="component" value="Unassembled WGS sequence"/>
</dbReference>
<dbReference type="InterPro" id="IPR050857">
    <property type="entry name" value="D-2-hydroxyacid_DH"/>
</dbReference>
<accession>A0A1M7HKL3</accession>
<dbReference type="Gene3D" id="3.40.50.720">
    <property type="entry name" value="NAD(P)-binding Rossmann-like Domain"/>
    <property type="match status" value="2"/>
</dbReference>
<dbReference type="InterPro" id="IPR036291">
    <property type="entry name" value="NAD(P)-bd_dom_sf"/>
</dbReference>
<evidence type="ECO:0000313" key="13">
    <source>
        <dbReference type="Proteomes" id="UP000184375"/>
    </source>
</evidence>
<evidence type="ECO:0000259" key="11">
    <source>
        <dbReference type="Pfam" id="PF02826"/>
    </source>
</evidence>
<evidence type="ECO:0000256" key="5">
    <source>
        <dbReference type="ARBA" id="ARBA00023002"/>
    </source>
</evidence>
<dbReference type="GO" id="GO:0008652">
    <property type="term" value="P:amino acid biosynthetic process"/>
    <property type="evidence" value="ECO:0007669"/>
    <property type="project" value="UniProtKB-KW"/>
</dbReference>
<dbReference type="InterPro" id="IPR006139">
    <property type="entry name" value="D-isomer_2_OHA_DH_cat_dom"/>
</dbReference>
<evidence type="ECO:0000256" key="3">
    <source>
        <dbReference type="ARBA" id="ARBA00013001"/>
    </source>
</evidence>
<dbReference type="GO" id="GO:0016616">
    <property type="term" value="F:oxidoreductase activity, acting on the CH-OH group of donors, NAD or NADP as acceptor"/>
    <property type="evidence" value="ECO:0007669"/>
    <property type="project" value="InterPro"/>
</dbReference>
<dbReference type="EC" id="1.1.1.399" evidence="3"/>
<sequence>MRAKVLITPRSFLKVKEQAQNLLKRYDLDLIYNDTGKTLTEEQMLKMCEDVDGLIVGIDPVTEKVLKNARKLKAISKYGAGLDNIDLKTARELGIKVASAAGTNATSVAELAIGMFFALARNLAKHVFLVKNGGWDRIQGVELTGKTAGIIGLGNIGKEVARLANGIGMRIIAYDPYFEDSEFLKKYDVKMASLESVFKEADFVTLHVPLTEATAKIVNENTLKLMKKTAYIVNTSRGGLIDEDALYEALKNDKIAGAASDVFSKEPPGFHKLLTLDNFLLTPHIGAYTAEAVEKMAIKSIENLVVLLFDEEMKSQA</sequence>
<evidence type="ECO:0000256" key="1">
    <source>
        <dbReference type="ARBA" id="ARBA00003800"/>
    </source>
</evidence>
<keyword evidence="4" id="KW-0028">Amino-acid biosynthesis</keyword>
<dbReference type="FunFam" id="3.40.50.720:FF:000021">
    <property type="entry name" value="D-3-phosphoglycerate dehydrogenase"/>
    <property type="match status" value="1"/>
</dbReference>
<dbReference type="PANTHER" id="PTHR42789:SF1">
    <property type="entry name" value="D-ISOMER SPECIFIC 2-HYDROXYACID DEHYDROGENASE FAMILY PROTEIN (AFU_ORTHOLOGUE AFUA_6G10090)"/>
    <property type="match status" value="1"/>
</dbReference>
<dbReference type="AlphaFoldDB" id="A0A1M7HKL3"/>
<dbReference type="STRING" id="447595.SAMN05660826_00689"/>
<dbReference type="PROSITE" id="PS00671">
    <property type="entry name" value="D_2_HYDROXYACID_DH_3"/>
    <property type="match status" value="1"/>
</dbReference>
<dbReference type="PANTHER" id="PTHR42789">
    <property type="entry name" value="D-ISOMER SPECIFIC 2-HYDROXYACID DEHYDROGENASE FAMILY PROTEIN (AFU_ORTHOLOGUE AFUA_6G10090)"/>
    <property type="match status" value="1"/>
</dbReference>
<dbReference type="EMBL" id="FRCR01000003">
    <property type="protein sequence ID" value="SHM29035.1"/>
    <property type="molecule type" value="Genomic_DNA"/>
</dbReference>
<reference evidence="13" key="1">
    <citation type="submission" date="2016-11" db="EMBL/GenBank/DDBJ databases">
        <authorList>
            <person name="Varghese N."/>
            <person name="Submissions S."/>
        </authorList>
    </citation>
    <scope>NUCLEOTIDE SEQUENCE [LARGE SCALE GENOMIC DNA]</scope>
    <source>
        <strain evidence="13">DSM 18802</strain>
    </source>
</reference>
<dbReference type="Pfam" id="PF00389">
    <property type="entry name" value="2-Hacid_dh"/>
    <property type="match status" value="1"/>
</dbReference>
<dbReference type="SUPFAM" id="SSF52283">
    <property type="entry name" value="Formate/glycerate dehydrogenase catalytic domain-like"/>
    <property type="match status" value="1"/>
</dbReference>
<dbReference type="Pfam" id="PF02826">
    <property type="entry name" value="2-Hacid_dh_C"/>
    <property type="match status" value="1"/>
</dbReference>
<dbReference type="CDD" id="cd12172">
    <property type="entry name" value="PGDH_like_2"/>
    <property type="match status" value="1"/>
</dbReference>
<feature type="domain" description="D-isomer specific 2-hydroxyacid dehydrogenase NAD-binding" evidence="11">
    <location>
        <begin position="113"/>
        <end position="286"/>
    </location>
</feature>